<evidence type="ECO:0000256" key="3">
    <source>
        <dbReference type="ARBA" id="ARBA00022840"/>
    </source>
</evidence>
<dbReference type="InterPro" id="IPR036695">
    <property type="entry name" value="Arg-tRNA-synth_N_sf"/>
</dbReference>
<evidence type="ECO:0000313" key="6">
    <source>
        <dbReference type="EMBL" id="GAI91270.1"/>
    </source>
</evidence>
<dbReference type="PANTHER" id="PTHR11956:SF5">
    <property type="entry name" value="ARGININE--TRNA LIGASE, CYTOPLASMIC"/>
    <property type="match status" value="1"/>
</dbReference>
<dbReference type="GO" id="GO:0006420">
    <property type="term" value="P:arginyl-tRNA aminoacylation"/>
    <property type="evidence" value="ECO:0007669"/>
    <property type="project" value="InterPro"/>
</dbReference>
<keyword evidence="4" id="KW-0030">Aminoacyl-tRNA synthetase</keyword>
<dbReference type="GO" id="GO:0005737">
    <property type="term" value="C:cytoplasm"/>
    <property type="evidence" value="ECO:0007669"/>
    <property type="project" value="InterPro"/>
</dbReference>
<dbReference type="PRINTS" id="PR01038">
    <property type="entry name" value="TRNASYNTHARG"/>
</dbReference>
<comment type="caution">
    <text evidence="6">The sequence shown here is derived from an EMBL/GenBank/DDBJ whole genome shotgun (WGS) entry which is preliminary data.</text>
</comment>
<organism evidence="6">
    <name type="scientific">marine sediment metagenome</name>
    <dbReference type="NCBI Taxonomy" id="412755"/>
    <lineage>
        <taxon>unclassified sequences</taxon>
        <taxon>metagenomes</taxon>
        <taxon>ecological metagenomes</taxon>
    </lineage>
</organism>
<dbReference type="InterPro" id="IPR001278">
    <property type="entry name" value="Arg-tRNA-ligase"/>
</dbReference>
<dbReference type="AlphaFoldDB" id="X1TUM8"/>
<accession>X1TUM8</accession>
<feature type="non-terminal residue" evidence="6">
    <location>
        <position position="1"/>
    </location>
</feature>
<dbReference type="SUPFAM" id="SSF55190">
    <property type="entry name" value="Arginyl-tRNA synthetase (ArgRS), N-terminal 'additional' domain"/>
    <property type="match status" value="1"/>
</dbReference>
<dbReference type="PROSITE" id="PS00178">
    <property type="entry name" value="AA_TRNA_LIGASE_I"/>
    <property type="match status" value="1"/>
</dbReference>
<dbReference type="InterPro" id="IPR001412">
    <property type="entry name" value="aa-tRNA-synth_I_CS"/>
</dbReference>
<protein>
    <recommendedName>
        <fullName evidence="5">Arginyl tRNA synthetase N-terminal domain-containing protein</fullName>
    </recommendedName>
</protein>
<dbReference type="PANTHER" id="PTHR11956">
    <property type="entry name" value="ARGINYL-TRNA SYNTHETASE"/>
    <property type="match status" value="1"/>
</dbReference>
<dbReference type="Gene3D" id="3.40.50.620">
    <property type="entry name" value="HUPs"/>
    <property type="match status" value="1"/>
</dbReference>
<name>X1TUM8_9ZZZZ</name>
<dbReference type="SUPFAM" id="SSF52374">
    <property type="entry name" value="Nucleotidylyl transferase"/>
    <property type="match status" value="1"/>
</dbReference>
<dbReference type="Pfam" id="PF00750">
    <property type="entry name" value="tRNA-synt_1d"/>
    <property type="match status" value="1"/>
</dbReference>
<keyword evidence="2" id="KW-0547">Nucleotide-binding</keyword>
<feature type="non-terminal residue" evidence="6">
    <location>
        <position position="291"/>
    </location>
</feature>
<dbReference type="Pfam" id="PF03485">
    <property type="entry name" value="Arg_tRNA_synt_N"/>
    <property type="match status" value="1"/>
</dbReference>
<dbReference type="GO" id="GO:0004814">
    <property type="term" value="F:arginine-tRNA ligase activity"/>
    <property type="evidence" value="ECO:0007669"/>
    <property type="project" value="InterPro"/>
</dbReference>
<dbReference type="InterPro" id="IPR005148">
    <property type="entry name" value="Arg-tRNA-synth_N"/>
</dbReference>
<keyword evidence="1" id="KW-0436">Ligase</keyword>
<evidence type="ECO:0000256" key="4">
    <source>
        <dbReference type="ARBA" id="ARBA00023146"/>
    </source>
</evidence>
<evidence type="ECO:0000256" key="2">
    <source>
        <dbReference type="ARBA" id="ARBA00022741"/>
    </source>
</evidence>
<keyword evidence="3" id="KW-0067">ATP-binding</keyword>
<dbReference type="Gene3D" id="3.30.1360.70">
    <property type="entry name" value="Arginyl tRNA synthetase N-terminal domain"/>
    <property type="match status" value="1"/>
</dbReference>
<dbReference type="EMBL" id="BARW01015142">
    <property type="protein sequence ID" value="GAI91270.1"/>
    <property type="molecule type" value="Genomic_DNA"/>
</dbReference>
<gene>
    <name evidence="6" type="ORF">S12H4_26647</name>
</gene>
<evidence type="ECO:0000259" key="5">
    <source>
        <dbReference type="SMART" id="SM01016"/>
    </source>
</evidence>
<dbReference type="InterPro" id="IPR014729">
    <property type="entry name" value="Rossmann-like_a/b/a_fold"/>
</dbReference>
<feature type="domain" description="Arginyl tRNA synthetase N-terminal" evidence="5">
    <location>
        <begin position="1"/>
        <end position="68"/>
    </location>
</feature>
<evidence type="ECO:0000256" key="1">
    <source>
        <dbReference type="ARBA" id="ARBA00022598"/>
    </source>
</evidence>
<reference evidence="6" key="1">
    <citation type="journal article" date="2014" name="Front. Microbiol.">
        <title>High frequency of phylogenetically diverse reductive dehalogenase-homologous genes in deep subseafloor sedimentary metagenomes.</title>
        <authorList>
            <person name="Kawai M."/>
            <person name="Futagami T."/>
            <person name="Toyoda A."/>
            <person name="Takaki Y."/>
            <person name="Nishi S."/>
            <person name="Hori S."/>
            <person name="Arai W."/>
            <person name="Tsubouchi T."/>
            <person name="Morono Y."/>
            <person name="Uchiyama I."/>
            <person name="Ito T."/>
            <person name="Fujiyama A."/>
            <person name="Inagaki F."/>
            <person name="Takami H."/>
        </authorList>
    </citation>
    <scope>NUCLEOTIDE SEQUENCE</scope>
    <source>
        <strain evidence="6">Expedition CK06-06</strain>
    </source>
</reference>
<proteinExistence type="predicted"/>
<dbReference type="GO" id="GO:0005524">
    <property type="term" value="F:ATP binding"/>
    <property type="evidence" value="ECO:0007669"/>
    <property type="project" value="UniProtKB-KW"/>
</dbReference>
<dbReference type="SMART" id="SM01016">
    <property type="entry name" value="Arg_tRNA_synt_N"/>
    <property type="match status" value="1"/>
</dbReference>
<dbReference type="InterPro" id="IPR035684">
    <property type="entry name" value="ArgRS_core"/>
</dbReference>
<sequence>VSGACPAIVRPATDSKFGDYQVNGVMGLAKKVKTNPRKLAEDVVAKLNLSDICEAPEVAGPGFINLRLKPDFVAQQLLEVNKDTKGLAVDKVKIPRTVVVDFSSPNIAKQMHVGHLRSTIIGDAICRILEFLGHNVIRQNHIGDWGTQFGRVILALWHICMAENLHKNERPYFDLEFIKNLPDNQNITAFFDEIRNRHQEDWLADSKYIKGDGELYFHPFLEGLSKRSKALWPALLEAYRYVNLFDESFKGMKRTIQTRVKNEDNQFIYKDIPYESLSRYITVMLQQGGQD</sequence>